<organism evidence="1 2">
    <name type="scientific">Triplophysa tibetana</name>
    <dbReference type="NCBI Taxonomy" id="1572043"/>
    <lineage>
        <taxon>Eukaryota</taxon>
        <taxon>Metazoa</taxon>
        <taxon>Chordata</taxon>
        <taxon>Craniata</taxon>
        <taxon>Vertebrata</taxon>
        <taxon>Euteleostomi</taxon>
        <taxon>Actinopterygii</taxon>
        <taxon>Neopterygii</taxon>
        <taxon>Teleostei</taxon>
        <taxon>Ostariophysi</taxon>
        <taxon>Cypriniformes</taxon>
        <taxon>Nemacheilidae</taxon>
        <taxon>Triplophysa</taxon>
    </lineage>
</organism>
<proteinExistence type="predicted"/>
<protein>
    <submittedName>
        <fullName evidence="1">Uncharacterized protein</fullName>
    </submittedName>
</protein>
<reference evidence="1 2" key="1">
    <citation type="journal article" date="2019" name="Mol. Ecol. Resour.">
        <title>Chromosome-level genome assembly of Triplophysa tibetana, a fish adapted to the harsh high-altitude environment of the Tibetan Plateau.</title>
        <authorList>
            <person name="Yang X."/>
            <person name="Liu H."/>
            <person name="Ma Z."/>
            <person name="Zou Y."/>
            <person name="Zou M."/>
            <person name="Mao Y."/>
            <person name="Li X."/>
            <person name="Wang H."/>
            <person name="Chen T."/>
            <person name="Wang W."/>
            <person name="Yang R."/>
        </authorList>
    </citation>
    <scope>NUCLEOTIDE SEQUENCE [LARGE SCALE GENOMIC DNA]</scope>
    <source>
        <strain evidence="1">TTIB1903HZAU</strain>
        <tissue evidence="1">Muscle</tissue>
    </source>
</reference>
<evidence type="ECO:0000313" key="2">
    <source>
        <dbReference type="Proteomes" id="UP000324632"/>
    </source>
</evidence>
<name>A0A5A9PQ32_9TELE</name>
<comment type="caution">
    <text evidence="1">The sequence shown here is derived from an EMBL/GenBank/DDBJ whole genome shotgun (WGS) entry which is preliminary data.</text>
</comment>
<evidence type="ECO:0000313" key="1">
    <source>
        <dbReference type="EMBL" id="KAA0723086.1"/>
    </source>
</evidence>
<dbReference type="Proteomes" id="UP000324632">
    <property type="component" value="Chromosome 3"/>
</dbReference>
<sequence length="228" mass="25802">MGGEETPARILNQELKMKAGAMILANALHFKGIKRHLEDMENMVRLLEMGLWEGKASVLLLLPFHVESWNSEVTESKCFCLYMVFDRKAMLRAASSSSFSDCVELSKHSVHLRLLTPFQPFICHLACELQPPTWLPDTLSLRLRVTEWAGSATLLGAVQKQLATLGLEVVWNETSDYFTAESRLGKGKLHLGAVMQWMSLELDHVFGSKDDVQEDEHVFRLIIPSLYL</sequence>
<accession>A0A5A9PQ32</accession>
<gene>
    <name evidence="1" type="ORF">E1301_Tti005205</name>
</gene>
<dbReference type="AlphaFoldDB" id="A0A5A9PQ32"/>
<dbReference type="EMBL" id="SOYY01000003">
    <property type="protein sequence ID" value="KAA0723086.1"/>
    <property type="molecule type" value="Genomic_DNA"/>
</dbReference>
<keyword evidence="2" id="KW-1185">Reference proteome</keyword>